<dbReference type="Pfam" id="PF01713">
    <property type="entry name" value="Smr"/>
    <property type="match status" value="1"/>
</dbReference>
<feature type="region of interest" description="Disordered" evidence="1">
    <location>
        <begin position="1"/>
        <end position="40"/>
    </location>
</feature>
<dbReference type="OrthoDB" id="9808881at2"/>
<proteinExistence type="predicted"/>
<dbReference type="Proteomes" id="UP000267535">
    <property type="component" value="Unassembled WGS sequence"/>
</dbReference>
<protein>
    <submittedName>
        <fullName evidence="3">DNA mismatch repair protein MutS</fullName>
    </submittedName>
</protein>
<dbReference type="InterPro" id="IPR036063">
    <property type="entry name" value="Smr_dom_sf"/>
</dbReference>
<dbReference type="PROSITE" id="PS50828">
    <property type="entry name" value="SMR"/>
    <property type="match status" value="1"/>
</dbReference>
<dbReference type="PANTHER" id="PTHR35562">
    <property type="entry name" value="DNA ENDONUCLEASE SMRA-RELATED"/>
    <property type="match status" value="1"/>
</dbReference>
<organism evidence="3 4">
    <name type="scientific">Amphritea balenae</name>
    <dbReference type="NCBI Taxonomy" id="452629"/>
    <lineage>
        <taxon>Bacteria</taxon>
        <taxon>Pseudomonadati</taxon>
        <taxon>Pseudomonadota</taxon>
        <taxon>Gammaproteobacteria</taxon>
        <taxon>Oceanospirillales</taxon>
        <taxon>Oceanospirillaceae</taxon>
        <taxon>Amphritea</taxon>
    </lineage>
</organism>
<dbReference type="PANTHER" id="PTHR35562:SF2">
    <property type="entry name" value="DNA ENDONUCLEASE SMRA-RELATED"/>
    <property type="match status" value="1"/>
</dbReference>
<gene>
    <name evidence="3" type="ORF">EHS89_16440</name>
</gene>
<sequence>MPENDLPENETDESPEFDFSAAMQGVTRHKNDKADLHTPPKKLRAADDETSRYKRMVASQNEESLVDGLSSEIVNLVESEDELIYATPGIQLKLMKRLKQGHVPWDAGLDLHGYTLDDARNELSGFIRECSIRQLRCVMVVHGKAYSGEGQLPLMKSYVNDWLRQMPQVIAFSSAQPKDGGTGALYVLLKRAK</sequence>
<evidence type="ECO:0000313" key="3">
    <source>
        <dbReference type="EMBL" id="RRC97765.1"/>
    </source>
</evidence>
<feature type="compositionally biased region" description="Acidic residues" evidence="1">
    <location>
        <begin position="1"/>
        <end position="16"/>
    </location>
</feature>
<dbReference type="InterPro" id="IPR002625">
    <property type="entry name" value="Smr_dom"/>
</dbReference>
<dbReference type="SMART" id="SM00463">
    <property type="entry name" value="SMR"/>
    <property type="match status" value="1"/>
</dbReference>
<dbReference type="GO" id="GO:0004520">
    <property type="term" value="F:DNA endonuclease activity"/>
    <property type="evidence" value="ECO:0007669"/>
    <property type="project" value="TreeGrafter"/>
</dbReference>
<feature type="domain" description="Smr" evidence="2">
    <location>
        <begin position="109"/>
        <end position="190"/>
    </location>
</feature>
<dbReference type="RefSeq" id="WP_124927261.1">
    <property type="nucleotide sequence ID" value="NZ_BMOH01000008.1"/>
</dbReference>
<accession>A0A3P1SM34</accession>
<evidence type="ECO:0000256" key="1">
    <source>
        <dbReference type="SAM" id="MobiDB-lite"/>
    </source>
</evidence>
<comment type="caution">
    <text evidence="3">The sequence shown here is derived from an EMBL/GenBank/DDBJ whole genome shotgun (WGS) entry which is preliminary data.</text>
</comment>
<dbReference type="EMBL" id="RQXV01000010">
    <property type="protein sequence ID" value="RRC97765.1"/>
    <property type="molecule type" value="Genomic_DNA"/>
</dbReference>
<evidence type="ECO:0000259" key="2">
    <source>
        <dbReference type="PROSITE" id="PS50828"/>
    </source>
</evidence>
<dbReference type="SUPFAM" id="SSF160443">
    <property type="entry name" value="SMR domain-like"/>
    <property type="match status" value="1"/>
</dbReference>
<dbReference type="Gene3D" id="3.30.1370.110">
    <property type="match status" value="1"/>
</dbReference>
<dbReference type="AlphaFoldDB" id="A0A3P1SM34"/>
<keyword evidence="4" id="KW-1185">Reference proteome</keyword>
<name>A0A3P1SM34_9GAMM</name>
<reference evidence="3 4" key="1">
    <citation type="submission" date="2018-11" db="EMBL/GenBank/DDBJ databases">
        <title>The draft genome sequence of Amphritea balenae JAMM 1525T.</title>
        <authorList>
            <person name="Fang Z."/>
            <person name="Zhang Y."/>
            <person name="Han X."/>
        </authorList>
    </citation>
    <scope>NUCLEOTIDE SEQUENCE [LARGE SCALE GENOMIC DNA]</scope>
    <source>
        <strain evidence="3 4">JAMM 1525</strain>
    </source>
</reference>
<evidence type="ECO:0000313" key="4">
    <source>
        <dbReference type="Proteomes" id="UP000267535"/>
    </source>
</evidence>